<dbReference type="PROSITE" id="PS00134">
    <property type="entry name" value="TRYPSIN_HIS"/>
    <property type="match status" value="1"/>
</dbReference>
<feature type="disulfide bond" evidence="5">
    <location>
        <begin position="179"/>
        <end position="191"/>
    </location>
</feature>
<dbReference type="PANTHER" id="PTHR24252">
    <property type="entry name" value="ACROSIN-RELATED"/>
    <property type="match status" value="1"/>
</dbReference>
<evidence type="ECO:0000256" key="2">
    <source>
        <dbReference type="ARBA" id="ARBA00022801"/>
    </source>
</evidence>
<organism evidence="9 10">
    <name type="scientific">Urocitellus parryii</name>
    <name type="common">Arctic ground squirrel</name>
    <name type="synonym">Spermophilus parryii</name>
    <dbReference type="NCBI Taxonomy" id="9999"/>
    <lineage>
        <taxon>Eukaryota</taxon>
        <taxon>Metazoa</taxon>
        <taxon>Chordata</taxon>
        <taxon>Craniata</taxon>
        <taxon>Vertebrata</taxon>
        <taxon>Euteleostomi</taxon>
        <taxon>Mammalia</taxon>
        <taxon>Eutheria</taxon>
        <taxon>Euarchontoglires</taxon>
        <taxon>Glires</taxon>
        <taxon>Rodentia</taxon>
        <taxon>Sciuromorpha</taxon>
        <taxon>Sciuridae</taxon>
        <taxon>Xerinae</taxon>
        <taxon>Marmotini</taxon>
        <taxon>Urocitellus</taxon>
    </lineage>
</organism>
<dbReference type="PROSITE" id="PS00135">
    <property type="entry name" value="TRYPSIN_SER"/>
    <property type="match status" value="1"/>
</dbReference>
<evidence type="ECO:0000256" key="7">
    <source>
        <dbReference type="SAM" id="MobiDB-lite"/>
    </source>
</evidence>
<name>A0A8D2HK14_UROPR</name>
<dbReference type="InterPro" id="IPR001254">
    <property type="entry name" value="Trypsin_dom"/>
</dbReference>
<evidence type="ECO:0000313" key="9">
    <source>
        <dbReference type="Ensembl" id="ENSUPAP00010016802.1"/>
    </source>
</evidence>
<dbReference type="InterPro" id="IPR033116">
    <property type="entry name" value="TRYPSIN_SER"/>
</dbReference>
<evidence type="ECO:0000313" key="10">
    <source>
        <dbReference type="Proteomes" id="UP000694417"/>
    </source>
</evidence>
<reference evidence="9" key="2">
    <citation type="submission" date="2025-09" db="UniProtKB">
        <authorList>
            <consortium name="Ensembl"/>
        </authorList>
    </citation>
    <scope>IDENTIFICATION</scope>
</reference>
<evidence type="ECO:0000256" key="5">
    <source>
        <dbReference type="PROSITE-ProRule" id="PRU00124"/>
    </source>
</evidence>
<dbReference type="PROSITE" id="PS50240">
    <property type="entry name" value="TRYPSIN_DOM"/>
    <property type="match status" value="1"/>
</dbReference>
<dbReference type="SUPFAM" id="SSF50494">
    <property type="entry name" value="Trypsin-like serine proteases"/>
    <property type="match status" value="1"/>
</dbReference>
<dbReference type="Pfam" id="PF00089">
    <property type="entry name" value="Trypsin"/>
    <property type="match status" value="1"/>
</dbReference>
<dbReference type="PRINTS" id="PR00722">
    <property type="entry name" value="CHYMOTRYPSIN"/>
</dbReference>
<dbReference type="Gene3D" id="2.40.10.10">
    <property type="entry name" value="Trypsin-like serine proteases"/>
    <property type="match status" value="1"/>
</dbReference>
<dbReference type="CDD" id="cd00112">
    <property type="entry name" value="LDLa"/>
    <property type="match status" value="1"/>
</dbReference>
<evidence type="ECO:0000256" key="1">
    <source>
        <dbReference type="ARBA" id="ARBA00022670"/>
    </source>
</evidence>
<dbReference type="InterPro" id="IPR018114">
    <property type="entry name" value="TRYPSIN_HIS"/>
</dbReference>
<dbReference type="GO" id="GO:0004252">
    <property type="term" value="F:serine-type endopeptidase activity"/>
    <property type="evidence" value="ECO:0007669"/>
    <property type="project" value="InterPro"/>
</dbReference>
<keyword evidence="2 6" id="KW-0378">Hydrolase</keyword>
<dbReference type="SUPFAM" id="SSF57424">
    <property type="entry name" value="LDL receptor-like module"/>
    <property type="match status" value="1"/>
</dbReference>
<dbReference type="GeneTree" id="ENSGT00940000159993"/>
<dbReference type="GO" id="GO:0006508">
    <property type="term" value="P:proteolysis"/>
    <property type="evidence" value="ECO:0007669"/>
    <property type="project" value="UniProtKB-KW"/>
</dbReference>
<dbReference type="Pfam" id="PF00057">
    <property type="entry name" value="Ldl_recept_a"/>
    <property type="match status" value="1"/>
</dbReference>
<dbReference type="AlphaFoldDB" id="A0A8D2HK14"/>
<proteinExistence type="predicted"/>
<feature type="region of interest" description="Disordered" evidence="7">
    <location>
        <begin position="479"/>
        <end position="534"/>
    </location>
</feature>
<dbReference type="PROSITE" id="PS50068">
    <property type="entry name" value="LDLRA_2"/>
    <property type="match status" value="1"/>
</dbReference>
<feature type="disulfide bond" evidence="5">
    <location>
        <begin position="199"/>
        <end position="214"/>
    </location>
</feature>
<evidence type="ECO:0000259" key="8">
    <source>
        <dbReference type="PROSITE" id="PS50240"/>
    </source>
</evidence>
<keyword evidence="3 6" id="KW-0720">Serine protease</keyword>
<evidence type="ECO:0000256" key="6">
    <source>
        <dbReference type="RuleBase" id="RU363034"/>
    </source>
</evidence>
<dbReference type="Proteomes" id="UP000694417">
    <property type="component" value="Unplaced"/>
</dbReference>
<dbReference type="InterPro" id="IPR036055">
    <property type="entry name" value="LDL_receptor-like_sf"/>
</dbReference>
<keyword evidence="4 5" id="KW-1015">Disulfide bond</keyword>
<evidence type="ECO:0000256" key="3">
    <source>
        <dbReference type="ARBA" id="ARBA00022825"/>
    </source>
</evidence>
<dbReference type="InterPro" id="IPR001314">
    <property type="entry name" value="Peptidase_S1A"/>
</dbReference>
<protein>
    <submittedName>
        <fullName evidence="9">Transmembrane serine protease 9</fullName>
    </submittedName>
</protein>
<evidence type="ECO:0000256" key="4">
    <source>
        <dbReference type="ARBA" id="ARBA00023157"/>
    </source>
</evidence>
<dbReference type="InterPro" id="IPR043504">
    <property type="entry name" value="Peptidase_S1_PA_chymotrypsin"/>
</dbReference>
<keyword evidence="1 6" id="KW-0645">Protease</keyword>
<dbReference type="InterPro" id="IPR009003">
    <property type="entry name" value="Peptidase_S1_PA"/>
</dbReference>
<dbReference type="Ensembl" id="ENSUPAT00010019150.1">
    <property type="protein sequence ID" value="ENSUPAP00010016802.1"/>
    <property type="gene ID" value="ENSUPAG00010013347.1"/>
</dbReference>
<dbReference type="SMART" id="SM00192">
    <property type="entry name" value="LDLa"/>
    <property type="match status" value="1"/>
</dbReference>
<dbReference type="PANTHER" id="PTHR24252:SF26">
    <property type="entry name" value="TRANSMEMBRANE SERINE PROTEASE 9"/>
    <property type="match status" value="1"/>
</dbReference>
<reference evidence="9" key="1">
    <citation type="submission" date="2025-08" db="UniProtKB">
        <authorList>
            <consortium name="Ensembl"/>
        </authorList>
    </citation>
    <scope>IDENTIFICATION</scope>
</reference>
<dbReference type="SMART" id="SM00020">
    <property type="entry name" value="Tryp_SPc"/>
    <property type="match status" value="1"/>
</dbReference>
<dbReference type="FunFam" id="2.40.10.10:FF:000003">
    <property type="entry name" value="Transmembrane serine protease 3"/>
    <property type="match status" value="1"/>
</dbReference>
<sequence length="584" mass="61699">MEPAADLQLVPGAAEDARARDSAGCRAAIAAVAATSLLAVALGALPALLSTQDVQVEHSAELRGIRYASSLLQEDSDYYRTLTPALQALVRAGGRQGGPREAGGLSPARDGNASVLVRFRLHFLRALRPPGLDLEEELLRRGLRASLRGRGVPLAAYGTILSAELTGWELGPSLPSGHCPGSSFSCQNQQCVDTVNPECDDRVDCADGSDEAHCDCGLQPGWRSAGRIVGGVEAAPGEFPWQASLREDKEHFCGATVIGARWLVSAAHCFNEFQDPSQWVAFTGTTHLSGSEASAVRSRVVRIAKHPSYNPDTADFDVAVLELARALPLGRYIQPACLPAPTHVFPPGRKCLISGWGYLKEDFLVKPEVLQKATVELLDQALCAGLYGPSLTDRMVCAGYLDGKVDSCQGDSGGPLVCEEPSGRFFLAGIVSWGIGCAEAGRPGVYARVTRLRDWILQATSPASQPPAPVVASVPTAPSTAWLTSPESPPVDTPAKPTQAASPAPLDSLLAPKPQGNSQAEPPGPGRVGSPLFPPLWALPAQRPVSTPRPTPAGCFSPYSPHACLWRLTGSQSTAFMRVPQWPS</sequence>
<dbReference type="CDD" id="cd00190">
    <property type="entry name" value="Tryp_SPc"/>
    <property type="match status" value="1"/>
</dbReference>
<dbReference type="InterPro" id="IPR002172">
    <property type="entry name" value="LDrepeatLR_classA_rpt"/>
</dbReference>
<accession>A0A8D2HK14</accession>
<dbReference type="Gene3D" id="4.10.400.10">
    <property type="entry name" value="Low-density Lipoprotein Receptor"/>
    <property type="match status" value="1"/>
</dbReference>
<gene>
    <name evidence="9" type="primary">TMPRSS9</name>
</gene>
<feature type="domain" description="Peptidase S1" evidence="8">
    <location>
        <begin position="228"/>
        <end position="461"/>
    </location>
</feature>
<feature type="compositionally biased region" description="Low complexity" evidence="7">
    <location>
        <begin position="500"/>
        <end position="514"/>
    </location>
</feature>
<comment type="caution">
    <text evidence="5">Lacks conserved residue(s) required for the propagation of feature annotation.</text>
</comment>
<keyword evidence="10" id="KW-1185">Reference proteome</keyword>